<accession>A0A8H7ETU6</accession>
<proteinExistence type="inferred from homology"/>
<evidence type="ECO:0000256" key="2">
    <source>
        <dbReference type="ARBA" id="ARBA00022790"/>
    </source>
</evidence>
<keyword evidence="2" id="KW-0736">Signalosome</keyword>
<protein>
    <submittedName>
        <fullName evidence="4">Uncharacterized protein</fullName>
    </submittedName>
</protein>
<evidence type="ECO:0000313" key="4">
    <source>
        <dbReference type="EMBL" id="KAF7731727.1"/>
    </source>
</evidence>
<name>A0A8H7ETU6_9FUNG</name>
<dbReference type="EMBL" id="JABAYA010000008">
    <property type="protein sequence ID" value="KAF7731727.1"/>
    <property type="molecule type" value="Genomic_DNA"/>
</dbReference>
<dbReference type="GO" id="GO:0008180">
    <property type="term" value="C:COP9 signalosome"/>
    <property type="evidence" value="ECO:0007669"/>
    <property type="project" value="UniProtKB-KW"/>
</dbReference>
<feature type="region of interest" description="Disordered" evidence="3">
    <location>
        <begin position="1"/>
        <end position="38"/>
    </location>
</feature>
<evidence type="ECO:0000256" key="1">
    <source>
        <dbReference type="ARBA" id="ARBA00009162"/>
    </source>
</evidence>
<gene>
    <name evidence="4" type="ORF">EC973_008899</name>
</gene>
<dbReference type="Pfam" id="PF15004">
    <property type="entry name" value="MYEOV2"/>
    <property type="match status" value="1"/>
</dbReference>
<evidence type="ECO:0000313" key="5">
    <source>
        <dbReference type="Proteomes" id="UP000605846"/>
    </source>
</evidence>
<keyword evidence="5" id="KW-1185">Reference proteome</keyword>
<organism evidence="4 5">
    <name type="scientific">Apophysomyces ossiformis</name>
    <dbReference type="NCBI Taxonomy" id="679940"/>
    <lineage>
        <taxon>Eukaryota</taxon>
        <taxon>Fungi</taxon>
        <taxon>Fungi incertae sedis</taxon>
        <taxon>Mucoromycota</taxon>
        <taxon>Mucoromycotina</taxon>
        <taxon>Mucoromycetes</taxon>
        <taxon>Mucorales</taxon>
        <taxon>Mucorineae</taxon>
        <taxon>Mucoraceae</taxon>
        <taxon>Apophysomyces</taxon>
    </lineage>
</organism>
<feature type="compositionally biased region" description="Acidic residues" evidence="3">
    <location>
        <begin position="1"/>
        <end position="23"/>
    </location>
</feature>
<reference evidence="4" key="1">
    <citation type="submission" date="2020-01" db="EMBL/GenBank/DDBJ databases">
        <title>Genome Sequencing of Three Apophysomyces-Like Fungal Strains Confirms a Novel Fungal Genus in the Mucoromycota with divergent Burkholderia-like Endosymbiotic Bacteria.</title>
        <authorList>
            <person name="Stajich J.E."/>
            <person name="Macias A.M."/>
            <person name="Carter-House D."/>
            <person name="Lovett B."/>
            <person name="Kasson L.R."/>
            <person name="Berry K."/>
            <person name="Grigoriev I."/>
            <person name="Chang Y."/>
            <person name="Spatafora J."/>
            <person name="Kasson M.T."/>
        </authorList>
    </citation>
    <scope>NUCLEOTIDE SEQUENCE</scope>
    <source>
        <strain evidence="4">NRRL A-21654</strain>
    </source>
</reference>
<dbReference type="AlphaFoldDB" id="A0A8H7ETU6"/>
<evidence type="ECO:0000256" key="3">
    <source>
        <dbReference type="SAM" id="MobiDB-lite"/>
    </source>
</evidence>
<dbReference type="InterPro" id="IPR029391">
    <property type="entry name" value="CSN9_metazoa"/>
</dbReference>
<comment type="caution">
    <text evidence="4">The sequence shown here is derived from an EMBL/GenBank/DDBJ whole genome shotgun (WGS) entry which is preliminary data.</text>
</comment>
<comment type="similarity">
    <text evidence="1">Belongs to the CSN9 family.</text>
</comment>
<dbReference type="Proteomes" id="UP000605846">
    <property type="component" value="Unassembled WGS sequence"/>
</dbReference>
<dbReference type="OrthoDB" id="10502956at2759"/>
<feature type="compositionally biased region" description="Basic and acidic residues" evidence="3">
    <location>
        <begin position="27"/>
        <end position="38"/>
    </location>
</feature>
<sequence>MDSRSDEDDDPMVEDDYLDDSVYFDDMPNRRGSRSERAADAAFREVARSSHQGLVESMDEKGEQVFGLMQQEKIVHQKFFNEFDDDFDDEDMA</sequence>